<reference evidence="1" key="1">
    <citation type="submission" date="2021-02" db="EMBL/GenBank/DDBJ databases">
        <authorList>
            <person name="Bekaert M."/>
        </authorList>
    </citation>
    <scope>NUCLEOTIDE SEQUENCE</scope>
    <source>
        <strain evidence="1">IoA-00</strain>
    </source>
</reference>
<gene>
    <name evidence="1" type="ORF">LSAA_8797</name>
</gene>
<keyword evidence="2" id="KW-1185">Reference proteome</keyword>
<name>A0A7R8CTH8_LEPSM</name>
<organism evidence="1 2">
    <name type="scientific">Lepeophtheirus salmonis</name>
    <name type="common">Salmon louse</name>
    <name type="synonym">Caligus salmonis</name>
    <dbReference type="NCBI Taxonomy" id="72036"/>
    <lineage>
        <taxon>Eukaryota</taxon>
        <taxon>Metazoa</taxon>
        <taxon>Ecdysozoa</taxon>
        <taxon>Arthropoda</taxon>
        <taxon>Crustacea</taxon>
        <taxon>Multicrustacea</taxon>
        <taxon>Hexanauplia</taxon>
        <taxon>Copepoda</taxon>
        <taxon>Siphonostomatoida</taxon>
        <taxon>Caligidae</taxon>
        <taxon>Lepeophtheirus</taxon>
    </lineage>
</organism>
<dbReference type="AlphaFoldDB" id="A0A7R8CTH8"/>
<dbReference type="EMBL" id="HG994583">
    <property type="protein sequence ID" value="CAF2926239.1"/>
    <property type="molecule type" value="Genomic_DNA"/>
</dbReference>
<dbReference type="OrthoDB" id="10525251at2759"/>
<proteinExistence type="predicted"/>
<protein>
    <submittedName>
        <fullName evidence="1">(salmon louse) hypothetical protein</fullName>
    </submittedName>
</protein>
<accession>A0A7R8CTH8</accession>
<sequence length="165" mass="18643">MRKRTRCKRSTTVIERNRISQRYIFFLNLDKDPHFGMKAAIVLIISCFALSQARPGGYTAKGGVVDFLKELDYLDQAVAAGKFAWNKHIEEELIQEEAFRNERSNSPQVPSFFTSQQNFAKLAGGLTFGEDASGSLQQTRLSRNAQPSPSRNLYYSSVFEKHAGQ</sequence>
<evidence type="ECO:0000313" key="2">
    <source>
        <dbReference type="Proteomes" id="UP000675881"/>
    </source>
</evidence>
<dbReference type="Proteomes" id="UP000675881">
    <property type="component" value="Chromosome 4"/>
</dbReference>
<evidence type="ECO:0000313" key="1">
    <source>
        <dbReference type="EMBL" id="CAF2926239.1"/>
    </source>
</evidence>